<gene>
    <name evidence="1" type="ordered locus">mll9168</name>
</gene>
<dbReference type="EMBL" id="BA000013">
    <property type="protein sequence ID" value="BAB54560.1"/>
    <property type="molecule type" value="Genomic_DNA"/>
</dbReference>
<dbReference type="PATRIC" id="fig|266835.9.peg.6980"/>
<accession>Q981Z9</accession>
<sequence>MTTRNGMARQLAACEAIGGQRQMRKNGLWLAVGAVAALAFLGASGQLAAQSATEDELFIYPDTLLLGIASAEFPKPLEECRKLCVGRSGCMGVDISPKNECHMYASITGGRQDTGSTAQTRSLIPNYREPLNPPLAARLEKLKPTDSDGHELFALSKEAFDRHNRDVGMQAINLAMQRGNQDAKLEIARWYDPRTFAQDRVDAADANKAGRSYFELALEGNSEASKLLTSLCQDVGDSNSSHAAAYQSFLRTTYCEGSINP</sequence>
<dbReference type="Proteomes" id="UP000000552">
    <property type="component" value="Plasmid pMLa"/>
</dbReference>
<protein>
    <submittedName>
        <fullName evidence="1">Mll9168 protein</fullName>
    </submittedName>
</protein>
<evidence type="ECO:0000313" key="1">
    <source>
        <dbReference type="EMBL" id="BAB54560.1"/>
    </source>
</evidence>
<dbReference type="KEGG" id="mlo:mll9168"/>
<dbReference type="HOGENOM" id="CLU_1065081_0_0_5"/>
<proteinExistence type="predicted"/>
<reference evidence="1 2" key="1">
    <citation type="journal article" date="2000" name="DNA Res.">
        <title>Complete genome structure of the nitrogen-fixing symbiotic bacterium Mesorhizobium loti.</title>
        <authorList>
            <person name="Kaneko T."/>
            <person name="Nakamura Y."/>
            <person name="Sato S."/>
            <person name="Asamizu E."/>
            <person name="Kato T."/>
            <person name="Sasamoto S."/>
            <person name="Watanabe A."/>
            <person name="Idesawa K."/>
            <person name="Ishikawa A."/>
            <person name="Kawashima K."/>
            <person name="Kimura T."/>
            <person name="Kishida Y."/>
            <person name="Kiyokawa C."/>
            <person name="Kohara M."/>
            <person name="Matsumoto M."/>
            <person name="Matsuno A."/>
            <person name="Mochizuki Y."/>
            <person name="Nakayama S."/>
            <person name="Nakazaki N."/>
            <person name="Shimpo S."/>
            <person name="Sugimoto M."/>
            <person name="Takeuchi C."/>
            <person name="Yamada M."/>
            <person name="Tabata S."/>
        </authorList>
    </citation>
    <scope>NUCLEOTIDE SEQUENCE [LARGE SCALE GENOMIC DNA]</scope>
    <source>
        <strain evidence="2">LMG 29417 / CECT 9101 / MAFF 303099</strain>
        <plasmid evidence="1 2">pMLa</plasmid>
    </source>
</reference>
<name>Q981Z9_RHILO</name>
<geneLocation type="plasmid" evidence="1 2">
    <name>pMLa</name>
</geneLocation>
<organism evidence="1 2">
    <name type="scientific">Mesorhizobium japonicum (strain LMG 29417 / CECT 9101 / MAFF 303099)</name>
    <name type="common">Mesorhizobium loti (strain MAFF 303099)</name>
    <dbReference type="NCBI Taxonomy" id="266835"/>
    <lineage>
        <taxon>Bacteria</taxon>
        <taxon>Pseudomonadati</taxon>
        <taxon>Pseudomonadota</taxon>
        <taxon>Alphaproteobacteria</taxon>
        <taxon>Hyphomicrobiales</taxon>
        <taxon>Phyllobacteriaceae</taxon>
        <taxon>Mesorhizobium</taxon>
    </lineage>
</organism>
<dbReference type="AlphaFoldDB" id="Q981Z9"/>
<keyword evidence="1" id="KW-0614">Plasmid</keyword>
<evidence type="ECO:0000313" key="2">
    <source>
        <dbReference type="Proteomes" id="UP000000552"/>
    </source>
</evidence>